<dbReference type="STRING" id="381751.SAMN05444391_0528"/>
<dbReference type="InterPro" id="IPR001162">
    <property type="entry name" value="UvrC_RNase_H_dom"/>
</dbReference>
<feature type="domain" description="UvrC family homology region profile" evidence="10">
    <location>
        <begin position="344"/>
        <end position="442"/>
    </location>
</feature>
<keyword evidence="3 7" id="KW-0228">DNA excision</keyword>
<dbReference type="InterPro" id="IPR038476">
    <property type="entry name" value="UvrC_RNase_H_dom_sf"/>
</dbReference>
<dbReference type="OrthoDB" id="9804933at2"/>
<dbReference type="NCBIfam" id="TIGR00194">
    <property type="entry name" value="uvrC"/>
    <property type="match status" value="1"/>
</dbReference>
<dbReference type="CDD" id="cd10434">
    <property type="entry name" value="GIY-YIG_UvrC_Cho"/>
    <property type="match status" value="1"/>
</dbReference>
<dbReference type="SMART" id="SM00465">
    <property type="entry name" value="GIYc"/>
    <property type="match status" value="1"/>
</dbReference>
<comment type="similarity">
    <text evidence="7">Belongs to the UvrC family.</text>
</comment>
<evidence type="ECO:0000259" key="10">
    <source>
        <dbReference type="PROSITE" id="PS50165"/>
    </source>
</evidence>
<keyword evidence="1 7" id="KW-0963">Cytoplasm</keyword>
<dbReference type="Gene3D" id="1.10.150.20">
    <property type="entry name" value="5' to 3' exonuclease, C-terminal subdomain"/>
    <property type="match status" value="1"/>
</dbReference>
<dbReference type="GO" id="GO:0009381">
    <property type="term" value="F:excinuclease ABC activity"/>
    <property type="evidence" value="ECO:0007669"/>
    <property type="project" value="UniProtKB-UniRule"/>
</dbReference>
<dbReference type="PROSITE" id="PS50164">
    <property type="entry name" value="GIY_YIG"/>
    <property type="match status" value="1"/>
</dbReference>
<dbReference type="Pfam" id="PF08459">
    <property type="entry name" value="UvrC_RNaseH_dom"/>
    <property type="match status" value="1"/>
</dbReference>
<dbReference type="InterPro" id="IPR000305">
    <property type="entry name" value="GIY-YIG_endonuc"/>
</dbReference>
<name>A0A1M6R6C3_9AQUI</name>
<dbReference type="PROSITE" id="PS50165">
    <property type="entry name" value="UVRC"/>
    <property type="match status" value="1"/>
</dbReference>
<evidence type="ECO:0000256" key="3">
    <source>
        <dbReference type="ARBA" id="ARBA00022769"/>
    </source>
</evidence>
<dbReference type="SUPFAM" id="SSF46600">
    <property type="entry name" value="C-terminal UvrC-binding domain of UvrB"/>
    <property type="match status" value="1"/>
</dbReference>
<organism evidence="11 12">
    <name type="scientific">Thermocrinis minervae</name>
    <dbReference type="NCBI Taxonomy" id="381751"/>
    <lineage>
        <taxon>Bacteria</taxon>
        <taxon>Pseudomonadati</taxon>
        <taxon>Aquificota</taxon>
        <taxon>Aquificia</taxon>
        <taxon>Aquificales</taxon>
        <taxon>Aquificaceae</taxon>
        <taxon>Thermocrinis</taxon>
    </lineage>
</organism>
<keyword evidence="12" id="KW-1185">Reference proteome</keyword>
<evidence type="ECO:0000259" key="9">
    <source>
        <dbReference type="PROSITE" id="PS50164"/>
    </source>
</evidence>
<reference evidence="11 12" key="1">
    <citation type="submission" date="2016-11" db="EMBL/GenBank/DDBJ databases">
        <authorList>
            <person name="Jaros S."/>
            <person name="Januszkiewicz K."/>
            <person name="Wedrychowicz H."/>
        </authorList>
    </citation>
    <scope>NUCLEOTIDE SEQUENCE [LARGE SCALE GENOMIC DNA]</scope>
    <source>
        <strain evidence="11 12">DSM 19557</strain>
    </source>
</reference>
<dbReference type="EMBL" id="LT670846">
    <property type="protein sequence ID" value="SHK28004.1"/>
    <property type="molecule type" value="Genomic_DNA"/>
</dbReference>
<dbReference type="InterPro" id="IPR001943">
    <property type="entry name" value="UVR_dom"/>
</dbReference>
<feature type="domain" description="GIY-YIG" evidence="9">
    <location>
        <begin position="12"/>
        <end position="89"/>
    </location>
</feature>
<keyword evidence="6 7" id="KW-0742">SOS response</keyword>
<accession>A0A1M6R6C3</accession>
<evidence type="ECO:0000256" key="4">
    <source>
        <dbReference type="ARBA" id="ARBA00022881"/>
    </source>
</evidence>
<dbReference type="InterPro" id="IPR047296">
    <property type="entry name" value="GIY-YIG_UvrC_Cho"/>
</dbReference>
<dbReference type="Proteomes" id="UP000189810">
    <property type="component" value="Chromosome I"/>
</dbReference>
<comment type="function">
    <text evidence="7">The UvrABC repair system catalyzes the recognition and processing of DNA lesions. UvrC both incises the 5' and 3' sides of the lesion. The N-terminal half is responsible for the 3' incision and the C-terminal half is responsible for the 5' incision.</text>
</comment>
<dbReference type="NCBIfam" id="NF011261">
    <property type="entry name" value="PRK14667.1"/>
    <property type="match status" value="1"/>
</dbReference>
<dbReference type="GO" id="GO:0003677">
    <property type="term" value="F:DNA binding"/>
    <property type="evidence" value="ECO:0007669"/>
    <property type="project" value="UniProtKB-UniRule"/>
</dbReference>
<dbReference type="HAMAP" id="MF_00203">
    <property type="entry name" value="UvrC"/>
    <property type="match status" value="1"/>
</dbReference>
<evidence type="ECO:0000313" key="12">
    <source>
        <dbReference type="Proteomes" id="UP000189810"/>
    </source>
</evidence>
<evidence type="ECO:0000259" key="8">
    <source>
        <dbReference type="PROSITE" id="PS50151"/>
    </source>
</evidence>
<dbReference type="GO" id="GO:0005737">
    <property type="term" value="C:cytoplasm"/>
    <property type="evidence" value="ECO:0007669"/>
    <property type="project" value="UniProtKB-SubCell"/>
</dbReference>
<dbReference type="Pfam" id="PF01541">
    <property type="entry name" value="GIY-YIG"/>
    <property type="match status" value="1"/>
</dbReference>
<gene>
    <name evidence="7" type="primary">uvrC</name>
    <name evidence="11" type="ORF">SAMN05444391_0528</name>
</gene>
<protein>
    <recommendedName>
        <fullName evidence="7">UvrABC system protein C</fullName>
        <shortName evidence="7">Protein UvrC</shortName>
    </recommendedName>
    <alternativeName>
        <fullName evidence="7">Excinuclease ABC subunit C</fullName>
    </alternativeName>
</protein>
<dbReference type="AlphaFoldDB" id="A0A1M6R6C3"/>
<dbReference type="GO" id="GO:0009432">
    <property type="term" value="P:SOS response"/>
    <property type="evidence" value="ECO:0007669"/>
    <property type="project" value="UniProtKB-UniRule"/>
</dbReference>
<dbReference type="SUPFAM" id="SSF47781">
    <property type="entry name" value="RuvA domain 2-like"/>
    <property type="match status" value="1"/>
</dbReference>
<dbReference type="InterPro" id="IPR010994">
    <property type="entry name" value="RuvA_2-like"/>
</dbReference>
<evidence type="ECO:0000256" key="2">
    <source>
        <dbReference type="ARBA" id="ARBA00022763"/>
    </source>
</evidence>
<dbReference type="RefSeq" id="WP_079653694.1">
    <property type="nucleotide sequence ID" value="NZ_LT670846.1"/>
</dbReference>
<evidence type="ECO:0000256" key="1">
    <source>
        <dbReference type="ARBA" id="ARBA00022490"/>
    </source>
</evidence>
<dbReference type="PANTHER" id="PTHR30562:SF1">
    <property type="entry name" value="UVRABC SYSTEM PROTEIN C"/>
    <property type="match status" value="1"/>
</dbReference>
<evidence type="ECO:0000256" key="6">
    <source>
        <dbReference type="ARBA" id="ARBA00023236"/>
    </source>
</evidence>
<keyword evidence="5 7" id="KW-0234">DNA repair</keyword>
<dbReference type="Gene3D" id="3.30.420.340">
    <property type="entry name" value="UvrC, RNAse H endonuclease domain"/>
    <property type="match status" value="1"/>
</dbReference>
<feature type="domain" description="UVR" evidence="8">
    <location>
        <begin position="195"/>
        <end position="230"/>
    </location>
</feature>
<evidence type="ECO:0000313" key="11">
    <source>
        <dbReference type="EMBL" id="SHK28004.1"/>
    </source>
</evidence>
<dbReference type="PROSITE" id="PS50151">
    <property type="entry name" value="UVR"/>
    <property type="match status" value="1"/>
</dbReference>
<dbReference type="Gene3D" id="3.40.1440.10">
    <property type="entry name" value="GIY-YIG endonuclease"/>
    <property type="match status" value="1"/>
</dbReference>
<dbReference type="SUPFAM" id="SSF82771">
    <property type="entry name" value="GIY-YIG endonuclease"/>
    <property type="match status" value="1"/>
</dbReference>
<evidence type="ECO:0000256" key="7">
    <source>
        <dbReference type="HAMAP-Rule" id="MF_00203"/>
    </source>
</evidence>
<comment type="subcellular location">
    <subcellularLocation>
        <location evidence="7">Cytoplasm</location>
    </subcellularLocation>
</comment>
<sequence length="562" mass="65305">MVSLEYIKKAPESCGVYLFKSKGRPIYIGKAKNIKSRLLQHFKNSETDPKERSIVTHSDSIEWIVTRNEYEAITLEIDLIQLYKPKYNVMHKHGSGYPVLVITQDTYPTVKVVRGTQHEGIIFGPFFSMHKAYKVKKLIHKLYKLRTCDPMPQRSEPCMDYHIGLCSGPCCGLISKQDYRLMVDCAVSALSGEVGDVLDRLYNLLEENMKNLNFERCALIRDQILSLERLAQGQKVSGLSLKHADVFYSMGKLLGIFLIRSSKLVDKKVLQLDSQEEISEILLGFYYSNPVPPYLVVNFPLEDEVKEWLQRRGALQIVQDMEPELKELIEDNMGSHVDMEVFKEELARVLKIPPLYVIEGFDVSNFYGEFTVGSCVVWEEGLFNKKRYRRYRIRTVEKVDDYASLGEVLTRRARRLKEGQERMPDAWLIDGGLGQLSVAIRVKERFSLPIRVFSLAKGEEVLFCEDGRQVRLKEHPVLYRVFGYIRDEAHRFAISYNRHLRRKEFMTDILDRIKGIGEVKKKLIYSHFENLYEFIKARDEELRRLGIDPAIKQEVERYISNG</sequence>
<dbReference type="InterPro" id="IPR004791">
    <property type="entry name" value="UvrC"/>
</dbReference>
<dbReference type="InterPro" id="IPR035901">
    <property type="entry name" value="GIY-YIG_endonuc_sf"/>
</dbReference>
<evidence type="ECO:0000256" key="5">
    <source>
        <dbReference type="ARBA" id="ARBA00023204"/>
    </source>
</evidence>
<dbReference type="InterPro" id="IPR036876">
    <property type="entry name" value="UVR_dom_sf"/>
</dbReference>
<dbReference type="GO" id="GO:0009380">
    <property type="term" value="C:excinuclease repair complex"/>
    <property type="evidence" value="ECO:0007669"/>
    <property type="project" value="InterPro"/>
</dbReference>
<comment type="subunit">
    <text evidence="7">Interacts with UvrB in an incision complex.</text>
</comment>
<proteinExistence type="inferred from homology"/>
<dbReference type="GO" id="GO:0006289">
    <property type="term" value="P:nucleotide-excision repair"/>
    <property type="evidence" value="ECO:0007669"/>
    <property type="project" value="UniProtKB-UniRule"/>
</dbReference>
<keyword evidence="2 7" id="KW-0227">DNA damage</keyword>
<dbReference type="InterPro" id="IPR050066">
    <property type="entry name" value="UvrABC_protein_C"/>
</dbReference>
<keyword evidence="4 7" id="KW-0267">Excision nuclease</keyword>
<dbReference type="PANTHER" id="PTHR30562">
    <property type="entry name" value="UVRC/OXIDOREDUCTASE"/>
    <property type="match status" value="1"/>
</dbReference>